<name>A0A975B852_9BACT</name>
<gene>
    <name evidence="1" type="ORF">dnl_29070</name>
</gene>
<dbReference type="RefSeq" id="WP_207692231.1">
    <property type="nucleotide sequence ID" value="NZ_CP061799.1"/>
</dbReference>
<evidence type="ECO:0000313" key="1">
    <source>
        <dbReference type="EMBL" id="QTA80598.1"/>
    </source>
</evidence>
<evidence type="ECO:0000313" key="2">
    <source>
        <dbReference type="Proteomes" id="UP000663720"/>
    </source>
</evidence>
<proteinExistence type="predicted"/>
<dbReference type="EMBL" id="CP061799">
    <property type="protein sequence ID" value="QTA80598.1"/>
    <property type="molecule type" value="Genomic_DNA"/>
</dbReference>
<sequence>MANIVIRDLEMNKELDKKAMSGIVGGVDLVNTQIICDTKISSVGIGTFVKPDTGEVIHRYKDCYYRLIKGETKVYDRSFISTTVPLGKC</sequence>
<protein>
    <submittedName>
        <fullName evidence="1">Uncharacterized protein</fullName>
    </submittedName>
</protein>
<dbReference type="KEGG" id="dli:dnl_29070"/>
<accession>A0A975B852</accession>
<dbReference type="Proteomes" id="UP000663720">
    <property type="component" value="Chromosome"/>
</dbReference>
<organism evidence="1 2">
    <name type="scientific">Desulfonema limicola</name>
    <dbReference type="NCBI Taxonomy" id="45656"/>
    <lineage>
        <taxon>Bacteria</taxon>
        <taxon>Pseudomonadati</taxon>
        <taxon>Thermodesulfobacteriota</taxon>
        <taxon>Desulfobacteria</taxon>
        <taxon>Desulfobacterales</taxon>
        <taxon>Desulfococcaceae</taxon>
        <taxon>Desulfonema</taxon>
    </lineage>
</organism>
<keyword evidence="2" id="KW-1185">Reference proteome</keyword>
<dbReference type="AlphaFoldDB" id="A0A975B852"/>
<reference evidence="1" key="1">
    <citation type="journal article" date="2021" name="Microb. Physiol.">
        <title>Proteogenomic Insights into the Physiology of Marine, Sulfate-Reducing, Filamentous Desulfonema limicola and Desulfonema magnum.</title>
        <authorList>
            <person name="Schnaars V."/>
            <person name="Wohlbrand L."/>
            <person name="Scheve S."/>
            <person name="Hinrichs C."/>
            <person name="Reinhardt R."/>
            <person name="Rabus R."/>
        </authorList>
    </citation>
    <scope>NUCLEOTIDE SEQUENCE</scope>
    <source>
        <strain evidence="1">5ac10</strain>
    </source>
</reference>